<evidence type="ECO:0000256" key="4">
    <source>
        <dbReference type="SAM" id="MobiDB-lite"/>
    </source>
</evidence>
<sequence>MQTTPEAIRPVARPAVRATAPRAAQQPDWPDRAQLRRVTERLRGLPGLVRPEDTARLRDRLAAAAHGRALLLQGGHCAETFGADALGQVPAVVATVRRTAGIIARGAALPVLPVGRMAGQYAKPRSRPTEVRDGYELPSYRGDAVNGTAFTAQDRTPDPWRMATAYHHSAQTLRTIAAQEPGQAGDEEPFHVSHEALLLDYERALVRADPATGRRYAASGHMLWIGERTRRPDGAHVAFAAGVENPVGVKIGPDATADELLALAGVLDPDRRPGRLVFITRMGADRIRHVLPELVSKVHASGSPALWVCDPMHGNTRVTDDGIKTRWVRDIAAEVQAFVEIHRELGTHPGGLHLELTGADVTECVGGSEPVRTADLDRNYTTACDPRLNRGQALDLAFLAAHLWGKGPGPGPRAGA</sequence>
<dbReference type="Pfam" id="PF01474">
    <property type="entry name" value="DAHP_synth_2"/>
    <property type="match status" value="2"/>
</dbReference>
<dbReference type="InterPro" id="IPR013785">
    <property type="entry name" value="Aldolase_TIM"/>
</dbReference>
<keyword evidence="3" id="KW-0028">Amino-acid biosynthesis</keyword>
<feature type="region of interest" description="Disordered" evidence="4">
    <location>
        <begin position="1"/>
        <end position="27"/>
    </location>
</feature>
<name>A0ABW2JD55_9ACTN</name>
<keyword evidence="3" id="KW-0057">Aromatic amino acid biosynthesis</keyword>
<organism evidence="5 6">
    <name type="scientific">Streptomyces monticola</name>
    <dbReference type="NCBI Taxonomy" id="2666263"/>
    <lineage>
        <taxon>Bacteria</taxon>
        <taxon>Bacillati</taxon>
        <taxon>Actinomycetota</taxon>
        <taxon>Actinomycetes</taxon>
        <taxon>Kitasatosporales</taxon>
        <taxon>Streptomycetaceae</taxon>
        <taxon>Streptomyces</taxon>
    </lineage>
</organism>
<evidence type="ECO:0000256" key="2">
    <source>
        <dbReference type="ARBA" id="ARBA00022679"/>
    </source>
</evidence>
<comment type="similarity">
    <text evidence="1 3">Belongs to the class-II DAHP synthase family.</text>
</comment>
<dbReference type="InterPro" id="IPR002480">
    <property type="entry name" value="DAHP_synth_2"/>
</dbReference>
<comment type="caution">
    <text evidence="5">The sequence shown here is derived from an EMBL/GenBank/DDBJ whole genome shotgun (WGS) entry which is preliminary data.</text>
</comment>
<dbReference type="SUPFAM" id="SSF51569">
    <property type="entry name" value="Aldolase"/>
    <property type="match status" value="1"/>
</dbReference>
<dbReference type="GO" id="GO:0003849">
    <property type="term" value="F:3-deoxy-7-phosphoheptulonate synthase activity"/>
    <property type="evidence" value="ECO:0007669"/>
    <property type="project" value="UniProtKB-EC"/>
</dbReference>
<dbReference type="Proteomes" id="UP001596523">
    <property type="component" value="Unassembled WGS sequence"/>
</dbReference>
<proteinExistence type="inferred from homology"/>
<dbReference type="EC" id="2.5.1.54" evidence="3"/>
<reference evidence="6" key="1">
    <citation type="journal article" date="2019" name="Int. J. Syst. Evol. Microbiol.">
        <title>The Global Catalogue of Microorganisms (GCM) 10K type strain sequencing project: providing services to taxonomists for standard genome sequencing and annotation.</title>
        <authorList>
            <consortium name="The Broad Institute Genomics Platform"/>
            <consortium name="The Broad Institute Genome Sequencing Center for Infectious Disease"/>
            <person name="Wu L."/>
            <person name="Ma J."/>
        </authorList>
    </citation>
    <scope>NUCLEOTIDE SEQUENCE [LARGE SCALE GENOMIC DNA]</scope>
    <source>
        <strain evidence="6">SYNS20</strain>
    </source>
</reference>
<dbReference type="Gene3D" id="3.20.20.70">
    <property type="entry name" value="Aldolase class I"/>
    <property type="match status" value="1"/>
</dbReference>
<keyword evidence="2 3" id="KW-0808">Transferase</keyword>
<evidence type="ECO:0000313" key="5">
    <source>
        <dbReference type="EMBL" id="MFC7303468.1"/>
    </source>
</evidence>
<gene>
    <name evidence="5" type="ORF">ACFQVC_04465</name>
</gene>
<comment type="pathway">
    <text evidence="3">Metabolic intermediate biosynthesis; chorismate biosynthesis; chorismate from D-erythrose 4-phosphate and phosphoenolpyruvate: step 1/7.</text>
</comment>
<dbReference type="PANTHER" id="PTHR21337">
    <property type="entry name" value="PHOSPHO-2-DEHYDRO-3-DEOXYHEPTONATE ALDOLASE 1, 2"/>
    <property type="match status" value="1"/>
</dbReference>
<comment type="catalytic activity">
    <reaction evidence="3">
        <text>D-erythrose 4-phosphate + phosphoenolpyruvate + H2O = 7-phospho-2-dehydro-3-deoxy-D-arabino-heptonate + phosphate</text>
        <dbReference type="Rhea" id="RHEA:14717"/>
        <dbReference type="ChEBI" id="CHEBI:15377"/>
        <dbReference type="ChEBI" id="CHEBI:16897"/>
        <dbReference type="ChEBI" id="CHEBI:43474"/>
        <dbReference type="ChEBI" id="CHEBI:58394"/>
        <dbReference type="ChEBI" id="CHEBI:58702"/>
        <dbReference type="EC" id="2.5.1.54"/>
    </reaction>
</comment>
<evidence type="ECO:0000256" key="1">
    <source>
        <dbReference type="ARBA" id="ARBA00008911"/>
    </source>
</evidence>
<evidence type="ECO:0000256" key="3">
    <source>
        <dbReference type="RuleBase" id="RU363071"/>
    </source>
</evidence>
<accession>A0ABW2JD55</accession>
<dbReference type="PANTHER" id="PTHR21337:SF0">
    <property type="entry name" value="PHOSPHO-2-DEHYDRO-3-DEOXYHEPTONATE ALDOLASE"/>
    <property type="match status" value="1"/>
</dbReference>
<feature type="compositionally biased region" description="Low complexity" evidence="4">
    <location>
        <begin position="9"/>
        <end position="27"/>
    </location>
</feature>
<keyword evidence="6" id="KW-1185">Reference proteome</keyword>
<dbReference type="RefSeq" id="WP_381826598.1">
    <property type="nucleotide sequence ID" value="NZ_JBHTCF010000001.1"/>
</dbReference>
<dbReference type="EMBL" id="JBHTCF010000001">
    <property type="protein sequence ID" value="MFC7303468.1"/>
    <property type="molecule type" value="Genomic_DNA"/>
</dbReference>
<evidence type="ECO:0000313" key="6">
    <source>
        <dbReference type="Proteomes" id="UP001596523"/>
    </source>
</evidence>
<protein>
    <recommendedName>
        <fullName evidence="3">Phospho-2-dehydro-3-deoxyheptonate aldolase</fullName>
        <ecNumber evidence="3">2.5.1.54</ecNumber>
    </recommendedName>
</protein>